<dbReference type="OMA" id="FMIAYIN"/>
<dbReference type="InParanoid" id="A0A078A1A8"/>
<keyword evidence="1" id="KW-0472">Membrane</keyword>
<dbReference type="Proteomes" id="UP000039865">
    <property type="component" value="Unassembled WGS sequence"/>
</dbReference>
<evidence type="ECO:0008006" key="4">
    <source>
        <dbReference type="Google" id="ProtNLM"/>
    </source>
</evidence>
<keyword evidence="1" id="KW-0812">Transmembrane</keyword>
<dbReference type="GO" id="GO:0005634">
    <property type="term" value="C:nucleus"/>
    <property type="evidence" value="ECO:0007669"/>
    <property type="project" value="TreeGrafter"/>
</dbReference>
<evidence type="ECO:0000313" key="2">
    <source>
        <dbReference type="EMBL" id="CDW75632.1"/>
    </source>
</evidence>
<sequence length="434" mass="50880">MLKIIQSLDRNGAPVSFNYKGKYQHQTTLGGILTIIQISSLLAFFFILLKKVIDRDMIIRNKSKYMSALNQEQKYHIDLDNFDIAFGIKFVQNSDRYHYQNESINKYLNISFQYYNVSYTKSDDDGQLLTNRSAITIPYEKCQNNRFLGKTEEMEKMGLNKDGWYCISQLDTNVIGQEMSLIRKIVRVTVSPCQNSTINDNSQTMGENAQESNITKFWNISSSNYQICASAQEITDYIHKVQFMIAYINKYFDQDDFEEPVKSEIVVQFYNAEAGFAFNSILNIQKNYLITHDHWLSDIFSSNLYEYLSVQQTKTVFGSIKPGVWEMFNVLIYCKDQEFYIERQVTTVIQIMTLVGGFMNVIFLIIKLTSKIYSKQVFYWDLINKIFHFENPEKCLRPIGSYRFIQSPDKDQCDKRDLKDKVFSRIQKKQYNGV</sequence>
<gene>
    <name evidence="2" type="primary">Contig6711.g7177</name>
    <name evidence="2" type="ORF">STYLEM_4624</name>
</gene>
<protein>
    <recommendedName>
        <fullName evidence="4">Transmembrane protein</fullName>
    </recommendedName>
</protein>
<organism evidence="2 3">
    <name type="scientific">Stylonychia lemnae</name>
    <name type="common">Ciliate</name>
    <dbReference type="NCBI Taxonomy" id="5949"/>
    <lineage>
        <taxon>Eukaryota</taxon>
        <taxon>Sar</taxon>
        <taxon>Alveolata</taxon>
        <taxon>Ciliophora</taxon>
        <taxon>Intramacronucleata</taxon>
        <taxon>Spirotrichea</taxon>
        <taxon>Stichotrichia</taxon>
        <taxon>Sporadotrichida</taxon>
        <taxon>Oxytrichidae</taxon>
        <taxon>Stylonychinae</taxon>
        <taxon>Stylonychia</taxon>
    </lineage>
</organism>
<keyword evidence="3" id="KW-1185">Reference proteome</keyword>
<dbReference type="PANTHER" id="PTHR31398:SF0">
    <property type="entry name" value="MEIOTIC NUCLEAR DIVISION PROTEIN 1 HOMOLOG"/>
    <property type="match status" value="1"/>
</dbReference>
<reference evidence="2 3" key="1">
    <citation type="submission" date="2014-06" db="EMBL/GenBank/DDBJ databases">
        <authorList>
            <person name="Swart Estienne"/>
        </authorList>
    </citation>
    <scope>NUCLEOTIDE SEQUENCE [LARGE SCALE GENOMIC DNA]</scope>
    <source>
        <strain evidence="2 3">130c</strain>
    </source>
</reference>
<dbReference type="AlphaFoldDB" id="A0A078A1A8"/>
<keyword evidence="1" id="KW-1133">Transmembrane helix</keyword>
<evidence type="ECO:0000313" key="3">
    <source>
        <dbReference type="Proteomes" id="UP000039865"/>
    </source>
</evidence>
<name>A0A078A1A8_STYLE</name>
<dbReference type="GO" id="GO:0007131">
    <property type="term" value="P:reciprocal meiotic recombination"/>
    <property type="evidence" value="ECO:0007669"/>
    <property type="project" value="TreeGrafter"/>
</dbReference>
<evidence type="ECO:0000256" key="1">
    <source>
        <dbReference type="SAM" id="Phobius"/>
    </source>
</evidence>
<feature type="transmembrane region" description="Helical" evidence="1">
    <location>
        <begin position="29"/>
        <end position="49"/>
    </location>
</feature>
<dbReference type="PANTHER" id="PTHR31398">
    <property type="entry name" value="MEIOTIC NUCLEAR DIVISION PROTEIN 1 HOMOLOG"/>
    <property type="match status" value="1"/>
</dbReference>
<accession>A0A078A1A8</accession>
<proteinExistence type="predicted"/>
<dbReference type="EMBL" id="CCKQ01004473">
    <property type="protein sequence ID" value="CDW75632.1"/>
    <property type="molecule type" value="Genomic_DNA"/>
</dbReference>
<feature type="transmembrane region" description="Helical" evidence="1">
    <location>
        <begin position="347"/>
        <end position="366"/>
    </location>
</feature>
<dbReference type="OrthoDB" id="290621at2759"/>